<organism evidence="2 3">
    <name type="scientific">Tectimicrobiota bacterium</name>
    <dbReference type="NCBI Taxonomy" id="2528274"/>
    <lineage>
        <taxon>Bacteria</taxon>
        <taxon>Pseudomonadati</taxon>
        <taxon>Nitrospinota/Tectimicrobiota group</taxon>
        <taxon>Candidatus Tectimicrobiota</taxon>
    </lineage>
</organism>
<proteinExistence type="predicted"/>
<dbReference type="Proteomes" id="UP000712673">
    <property type="component" value="Unassembled WGS sequence"/>
</dbReference>
<dbReference type="SUPFAM" id="SSF53474">
    <property type="entry name" value="alpha/beta-Hydrolases"/>
    <property type="match status" value="1"/>
</dbReference>
<accession>A0A938B112</accession>
<comment type="caution">
    <text evidence="2">The sequence shown here is derived from an EMBL/GenBank/DDBJ whole genome shotgun (WGS) entry which is preliminary data.</text>
</comment>
<evidence type="ECO:0000259" key="1">
    <source>
        <dbReference type="Pfam" id="PF12697"/>
    </source>
</evidence>
<dbReference type="AlphaFoldDB" id="A0A938B112"/>
<dbReference type="PRINTS" id="PR00111">
    <property type="entry name" value="ABHYDROLASE"/>
</dbReference>
<dbReference type="Pfam" id="PF12697">
    <property type="entry name" value="Abhydrolase_6"/>
    <property type="match status" value="1"/>
</dbReference>
<protein>
    <submittedName>
        <fullName evidence="2">Alpha/beta hydrolase</fullName>
    </submittedName>
</protein>
<evidence type="ECO:0000313" key="2">
    <source>
        <dbReference type="EMBL" id="MBM3224397.1"/>
    </source>
</evidence>
<dbReference type="Gene3D" id="3.40.50.1820">
    <property type="entry name" value="alpha/beta hydrolase"/>
    <property type="match status" value="1"/>
</dbReference>
<keyword evidence="2" id="KW-0378">Hydrolase</keyword>
<dbReference type="GO" id="GO:0016787">
    <property type="term" value="F:hydrolase activity"/>
    <property type="evidence" value="ECO:0007669"/>
    <property type="project" value="UniProtKB-KW"/>
</dbReference>
<reference evidence="2" key="1">
    <citation type="submission" date="2019-03" db="EMBL/GenBank/DDBJ databases">
        <title>Lake Tanganyika Metagenome-Assembled Genomes (MAGs).</title>
        <authorList>
            <person name="Tran P."/>
        </authorList>
    </citation>
    <scope>NUCLEOTIDE SEQUENCE</scope>
    <source>
        <strain evidence="2">K_DeepCast_65m_m2_066</strain>
    </source>
</reference>
<dbReference type="InterPro" id="IPR000073">
    <property type="entry name" value="AB_hydrolase_1"/>
</dbReference>
<dbReference type="PANTHER" id="PTHR46438">
    <property type="entry name" value="ALPHA/BETA-HYDROLASES SUPERFAMILY PROTEIN"/>
    <property type="match status" value="1"/>
</dbReference>
<sequence length="267" mass="29346">MTQAGQRHMAAGKEDHVEIDGFRIRYWASDPPQPTETVVLLEGMTWGVSALREVLGQQYRVRAFELPGCGESPINTRSQSVSELARTLAQATAQVVQETYTLIGTSFGAHVALWQTLQVPEKIETLVLIAPTAFLLVDAMVEDMARQLFAHPDQAHGFLSMAPAVVAKEQALVQRLTGGRHDAEAERRLGEIPCPTLVLFGSEDRLVAPEAARLYRARISNSNIAFIYDAGHLIEADRPEALISTVSDYVELQETFIVGRQSGIINP</sequence>
<name>A0A938B112_UNCTE</name>
<dbReference type="InterPro" id="IPR029058">
    <property type="entry name" value="AB_hydrolase_fold"/>
</dbReference>
<feature type="domain" description="AB hydrolase-1" evidence="1">
    <location>
        <begin position="45"/>
        <end position="243"/>
    </location>
</feature>
<dbReference type="EMBL" id="VGLS01000315">
    <property type="protein sequence ID" value="MBM3224397.1"/>
    <property type="molecule type" value="Genomic_DNA"/>
</dbReference>
<evidence type="ECO:0000313" key="3">
    <source>
        <dbReference type="Proteomes" id="UP000712673"/>
    </source>
</evidence>
<gene>
    <name evidence="2" type="ORF">FJZ47_11420</name>
</gene>
<dbReference type="PANTHER" id="PTHR46438:SF11">
    <property type="entry name" value="LIPASE-RELATED"/>
    <property type="match status" value="1"/>
</dbReference>